<feature type="domain" description="Fork-head" evidence="5">
    <location>
        <begin position="18"/>
        <end position="111"/>
    </location>
</feature>
<dbReference type="GO" id="GO:0000978">
    <property type="term" value="F:RNA polymerase II cis-regulatory region sequence-specific DNA binding"/>
    <property type="evidence" value="ECO:0007669"/>
    <property type="project" value="TreeGrafter"/>
</dbReference>
<feature type="region of interest" description="Disordered" evidence="4">
    <location>
        <begin position="105"/>
        <end position="147"/>
    </location>
</feature>
<dbReference type="PROSITE" id="PS00658">
    <property type="entry name" value="FORK_HEAD_2"/>
    <property type="match status" value="1"/>
</dbReference>
<dbReference type="GO" id="GO:0000981">
    <property type="term" value="F:DNA-binding transcription factor activity, RNA polymerase II-specific"/>
    <property type="evidence" value="ECO:0007669"/>
    <property type="project" value="TreeGrafter"/>
</dbReference>
<evidence type="ECO:0000313" key="6">
    <source>
        <dbReference type="EMBL" id="EGT49521.1"/>
    </source>
</evidence>
<evidence type="ECO:0000256" key="4">
    <source>
        <dbReference type="SAM" id="MobiDB-lite"/>
    </source>
</evidence>
<evidence type="ECO:0000313" key="7">
    <source>
        <dbReference type="Proteomes" id="UP000008068"/>
    </source>
</evidence>
<dbReference type="GO" id="GO:0005634">
    <property type="term" value="C:nucleus"/>
    <property type="evidence" value="ECO:0007669"/>
    <property type="project" value="UniProtKB-SubCell"/>
</dbReference>
<feature type="DNA-binding region" description="Fork-head" evidence="3">
    <location>
        <begin position="18"/>
        <end position="111"/>
    </location>
</feature>
<dbReference type="PRINTS" id="PR00053">
    <property type="entry name" value="FORKHEAD"/>
</dbReference>
<dbReference type="HOGENOM" id="CLU_1236003_0_0_1"/>
<dbReference type="GO" id="GO:0009653">
    <property type="term" value="P:anatomical structure morphogenesis"/>
    <property type="evidence" value="ECO:0007669"/>
    <property type="project" value="TreeGrafter"/>
</dbReference>
<dbReference type="SUPFAM" id="SSF46785">
    <property type="entry name" value="Winged helix' DNA-binding domain"/>
    <property type="match status" value="1"/>
</dbReference>
<keyword evidence="7" id="KW-1185">Reference proteome</keyword>
<dbReference type="GO" id="GO:0030154">
    <property type="term" value="P:cell differentiation"/>
    <property type="evidence" value="ECO:0007669"/>
    <property type="project" value="TreeGrafter"/>
</dbReference>
<keyword evidence="1 3" id="KW-0238">DNA-binding</keyword>
<proteinExistence type="predicted"/>
<dbReference type="STRING" id="135651.G0MDH6"/>
<dbReference type="InParanoid" id="G0MDH6"/>
<reference evidence="7" key="1">
    <citation type="submission" date="2011-07" db="EMBL/GenBank/DDBJ databases">
        <authorList>
            <consortium name="Caenorhabditis brenneri Sequencing and Analysis Consortium"/>
            <person name="Wilson R.K."/>
        </authorList>
    </citation>
    <scope>NUCLEOTIDE SEQUENCE [LARGE SCALE GENOMIC DNA]</scope>
    <source>
        <strain evidence="7">PB2801</strain>
    </source>
</reference>
<organism evidence="7">
    <name type="scientific">Caenorhabditis brenneri</name>
    <name type="common">Nematode worm</name>
    <dbReference type="NCBI Taxonomy" id="135651"/>
    <lineage>
        <taxon>Eukaryota</taxon>
        <taxon>Metazoa</taxon>
        <taxon>Ecdysozoa</taxon>
        <taxon>Nematoda</taxon>
        <taxon>Chromadorea</taxon>
        <taxon>Rhabditida</taxon>
        <taxon>Rhabditina</taxon>
        <taxon>Rhabditomorpha</taxon>
        <taxon>Rhabditoidea</taxon>
        <taxon>Rhabditidae</taxon>
        <taxon>Peloderinae</taxon>
        <taxon>Caenorhabditis</taxon>
    </lineage>
</organism>
<evidence type="ECO:0000256" key="2">
    <source>
        <dbReference type="ARBA" id="ARBA00023242"/>
    </source>
</evidence>
<evidence type="ECO:0000256" key="1">
    <source>
        <dbReference type="ARBA" id="ARBA00023125"/>
    </source>
</evidence>
<dbReference type="AlphaFoldDB" id="G0MDH6"/>
<evidence type="ECO:0000256" key="3">
    <source>
        <dbReference type="PROSITE-ProRule" id="PRU00089"/>
    </source>
</evidence>
<accession>G0MDH6</accession>
<keyword evidence="2 3" id="KW-0539">Nucleus</keyword>
<dbReference type="PROSITE" id="PS50039">
    <property type="entry name" value="FORK_HEAD_3"/>
    <property type="match status" value="1"/>
</dbReference>
<dbReference type="Pfam" id="PF00250">
    <property type="entry name" value="Forkhead"/>
    <property type="match status" value="1"/>
</dbReference>
<dbReference type="Proteomes" id="UP000008068">
    <property type="component" value="Unassembled WGS sequence"/>
</dbReference>
<dbReference type="PANTHER" id="PTHR11829">
    <property type="entry name" value="FORKHEAD BOX PROTEIN"/>
    <property type="match status" value="1"/>
</dbReference>
<dbReference type="InterPro" id="IPR050211">
    <property type="entry name" value="FOX_domain-containing"/>
</dbReference>
<evidence type="ECO:0000259" key="5">
    <source>
        <dbReference type="PROSITE" id="PS50039"/>
    </source>
</evidence>
<dbReference type="PANTHER" id="PTHR11829:SF411">
    <property type="entry name" value="FORKHEAD BOX PROTEIN L2"/>
    <property type="match status" value="1"/>
</dbReference>
<dbReference type="InterPro" id="IPR001766">
    <property type="entry name" value="Fork_head_dom"/>
</dbReference>
<dbReference type="SMART" id="SM00339">
    <property type="entry name" value="FH"/>
    <property type="match status" value="1"/>
</dbReference>
<dbReference type="InterPro" id="IPR030456">
    <property type="entry name" value="TF_fork_head_CS_2"/>
</dbReference>
<dbReference type="CDD" id="cd00059">
    <property type="entry name" value="FH_FOX"/>
    <property type="match status" value="1"/>
</dbReference>
<protein>
    <submittedName>
        <fullName evidence="6">CBN-FKH-9 protein</fullName>
    </submittedName>
</protein>
<dbReference type="Gene3D" id="1.10.10.10">
    <property type="entry name" value="Winged helix-like DNA-binding domain superfamily/Winged helix DNA-binding domain"/>
    <property type="match status" value="1"/>
</dbReference>
<gene>
    <name evidence="6" type="primary">Cbn-fkh-9</name>
    <name evidence="6" type="ORF">CAEBREN_24076</name>
</gene>
<dbReference type="OMA" id="RPGRNAY"/>
<sequence length="224" mass="24916">MDLGNPALPEAISENLKRPMISYKDMIVDALRRSPEKRLKLQEIYQVIRLLHPYYRSVADSWGWQNSIRHNLSLHDCFVKEEIVGSKTNHVHYWTLDEEKLASGVGVKRKSRSKRMAPRNEDPAPSLGIHPQLALPSPVLPNTGSEEETPTLIGIDNDLQLAPVTAAPSAANIAPPVVPAADLPLNNPNMIQDLLNAVRENPQLVSAILIQLLRGVQHDQVHPN</sequence>
<dbReference type="InterPro" id="IPR036388">
    <property type="entry name" value="WH-like_DNA-bd_sf"/>
</dbReference>
<dbReference type="eggNOG" id="KOG2294">
    <property type="taxonomic scope" value="Eukaryota"/>
</dbReference>
<dbReference type="InterPro" id="IPR036390">
    <property type="entry name" value="WH_DNA-bd_sf"/>
</dbReference>
<dbReference type="EMBL" id="GL379790">
    <property type="protein sequence ID" value="EGT49521.1"/>
    <property type="molecule type" value="Genomic_DNA"/>
</dbReference>
<feature type="compositionally biased region" description="Basic residues" evidence="4">
    <location>
        <begin position="107"/>
        <end position="117"/>
    </location>
</feature>
<comment type="subcellular location">
    <subcellularLocation>
        <location evidence="3">Nucleus</location>
    </subcellularLocation>
</comment>
<name>G0MDH6_CAEBE</name>
<dbReference type="OrthoDB" id="5954824at2759"/>